<evidence type="ECO:0000313" key="1">
    <source>
        <dbReference type="EMBL" id="ELP84545.1"/>
    </source>
</evidence>
<dbReference type="GeneID" id="14883571"/>
<dbReference type="VEuPathDB" id="AmoebaDB:EIN_170800"/>
<evidence type="ECO:0000313" key="2">
    <source>
        <dbReference type="Proteomes" id="UP000014680"/>
    </source>
</evidence>
<organism evidence="1 2">
    <name type="scientific">Entamoeba invadens IP1</name>
    <dbReference type="NCBI Taxonomy" id="370355"/>
    <lineage>
        <taxon>Eukaryota</taxon>
        <taxon>Amoebozoa</taxon>
        <taxon>Evosea</taxon>
        <taxon>Archamoebae</taxon>
        <taxon>Mastigamoebida</taxon>
        <taxon>Entamoebidae</taxon>
        <taxon>Entamoeba</taxon>
    </lineage>
</organism>
<dbReference type="EMBL" id="KB207112">
    <property type="protein sequence ID" value="ELP84545.1"/>
    <property type="molecule type" value="Genomic_DNA"/>
</dbReference>
<dbReference type="Gene3D" id="3.80.10.10">
    <property type="entry name" value="Ribonuclease Inhibitor"/>
    <property type="match status" value="1"/>
</dbReference>
<protein>
    <recommendedName>
        <fullName evidence="3">LRR containing protein</fullName>
    </recommendedName>
</protein>
<accession>A0A0A1TYC2</accession>
<sequence>MTRLASVFLANVVMYLDSYKTAQMFIQISKSAQISVDILKKNPLYKPILRHPGISEPTYRIDEQISLVKELLLFPNIQTLSIPAGQINLVPFLNNADQIDVPLVCDVFSVDKTIQNKLIDVAVDMDDRRFCFKNNFMKCRKVSFEYTTGCEDNLFKVFGVQRYYDFLRVFLSKTPPLRFFENLQHLHFKKVVLEPKTINVLKNVMAVPNILDIGIVTFHKWFYGINPSVIISTQFGEMQIRVCPNEKVSHKLINKYLPLKAFVTTPSSTDFEFNVDLSQLLSVTHLQVKNEFLQILSPETVEKLDAQNIPVNSTHVKLKNVILGFSNKVETLPKTVTSLSISKREQIRMIDCDALKELCLNRVDMQRYNLDLFSELTKLTLRTDVVSISLKNLTKLKVLNVDRCHIDVKAEDFFPKKLEQLTCLYTIIPERSDTITRLVLRGCDDSTNLLEYKKLKELIVYDLRAKNTYFPDNLESLSIVQNMVTEIYLQYYKTLYQISFQSGYASVITFPQSCEVVCFEEYELKASNLINSRVKQLVVLSSVFDLEQIPESLQFLKTDKKEGYQTKYLQNHRNVATFFKLLGRSVTKLDNDIHFDLPKRNIKKFKKF</sequence>
<proteinExistence type="predicted"/>
<dbReference type="SUPFAM" id="SSF52047">
    <property type="entry name" value="RNI-like"/>
    <property type="match status" value="1"/>
</dbReference>
<gene>
    <name evidence="1" type="ORF">EIN_170800</name>
</gene>
<dbReference type="AlphaFoldDB" id="A0A0A1TYC2"/>
<name>A0A0A1TYC2_ENTIV</name>
<dbReference type="RefSeq" id="XP_004183891.1">
    <property type="nucleotide sequence ID" value="XM_004183843.1"/>
</dbReference>
<dbReference type="KEGG" id="eiv:EIN_170800"/>
<evidence type="ECO:0008006" key="3">
    <source>
        <dbReference type="Google" id="ProtNLM"/>
    </source>
</evidence>
<reference evidence="1 2" key="1">
    <citation type="submission" date="2012-10" db="EMBL/GenBank/DDBJ databases">
        <authorList>
            <person name="Zafar N."/>
            <person name="Inman J."/>
            <person name="Hall N."/>
            <person name="Lorenzi H."/>
            <person name="Caler E."/>
        </authorList>
    </citation>
    <scope>NUCLEOTIDE SEQUENCE [LARGE SCALE GENOMIC DNA]</scope>
    <source>
        <strain evidence="1 2">IP1</strain>
    </source>
</reference>
<dbReference type="OMA" id="RCHIDVK"/>
<keyword evidence="2" id="KW-1185">Reference proteome</keyword>
<dbReference type="InterPro" id="IPR032675">
    <property type="entry name" value="LRR_dom_sf"/>
</dbReference>
<dbReference type="Proteomes" id="UP000014680">
    <property type="component" value="Unassembled WGS sequence"/>
</dbReference>